<proteinExistence type="inferred from homology"/>
<keyword evidence="5" id="KW-0175">Coiled coil</keyword>
<evidence type="ECO:0000256" key="6">
    <source>
        <dbReference type="SAM" id="MobiDB-lite"/>
    </source>
</evidence>
<evidence type="ECO:0000256" key="4">
    <source>
        <dbReference type="ARBA" id="ARBA00022553"/>
    </source>
</evidence>
<comment type="caution">
    <text evidence="8">The sequence shown here is derived from an EMBL/GenBank/DDBJ whole genome shotgun (WGS) entry which is preliminary data.</text>
</comment>
<dbReference type="Pfam" id="PF01369">
    <property type="entry name" value="Sec7"/>
    <property type="match status" value="1"/>
</dbReference>
<dbReference type="GO" id="GO:0030036">
    <property type="term" value="P:actin cytoskeleton organization"/>
    <property type="evidence" value="ECO:0007669"/>
    <property type="project" value="TreeGrafter"/>
</dbReference>
<dbReference type="PANTHER" id="PTHR10663:SF342">
    <property type="entry name" value="FI21420P1"/>
    <property type="match status" value="1"/>
</dbReference>
<dbReference type="Proteomes" id="UP000728185">
    <property type="component" value="Unassembled WGS sequence"/>
</dbReference>
<feature type="compositionally biased region" description="Basic residues" evidence="6">
    <location>
        <begin position="576"/>
        <end position="589"/>
    </location>
</feature>
<evidence type="ECO:0000259" key="7">
    <source>
        <dbReference type="PROSITE" id="PS50190"/>
    </source>
</evidence>
<dbReference type="CDD" id="cd13318">
    <property type="entry name" value="PH_IQSEC"/>
    <property type="match status" value="1"/>
</dbReference>
<feature type="region of interest" description="Disordered" evidence="6">
    <location>
        <begin position="554"/>
        <end position="597"/>
    </location>
</feature>
<comment type="similarity">
    <text evidence="2">Belongs to the BRAG family.</text>
</comment>
<dbReference type="OrthoDB" id="430364at2759"/>
<evidence type="ECO:0000256" key="2">
    <source>
        <dbReference type="ARBA" id="ARBA00006248"/>
    </source>
</evidence>
<feature type="region of interest" description="Disordered" evidence="6">
    <location>
        <begin position="1191"/>
        <end position="1240"/>
    </location>
</feature>
<dbReference type="Pfam" id="PF16453">
    <property type="entry name" value="IQ_SEC7_PH"/>
    <property type="match status" value="1"/>
</dbReference>
<protein>
    <submittedName>
        <fullName evidence="8">IQ motif and SEC7 domain-containing protein 1</fullName>
    </submittedName>
</protein>
<dbReference type="SMART" id="SM00222">
    <property type="entry name" value="Sec7"/>
    <property type="match status" value="1"/>
</dbReference>
<feature type="domain" description="SEC7" evidence="7">
    <location>
        <begin position="676"/>
        <end position="870"/>
    </location>
</feature>
<dbReference type="Gene3D" id="1.10.220.20">
    <property type="match status" value="1"/>
</dbReference>
<keyword evidence="3" id="KW-0963">Cytoplasm</keyword>
<dbReference type="GO" id="GO:0005737">
    <property type="term" value="C:cytoplasm"/>
    <property type="evidence" value="ECO:0007669"/>
    <property type="project" value="UniProtKB-SubCell"/>
</dbReference>
<feature type="region of interest" description="Disordered" evidence="6">
    <location>
        <begin position="365"/>
        <end position="388"/>
    </location>
</feature>
<accession>A0A8E0RY06</accession>
<feature type="region of interest" description="Disordered" evidence="6">
    <location>
        <begin position="272"/>
        <end position="291"/>
    </location>
</feature>
<dbReference type="EMBL" id="LUCM01004485">
    <property type="protein sequence ID" value="KAA0194274.1"/>
    <property type="molecule type" value="Genomic_DNA"/>
</dbReference>
<dbReference type="PROSITE" id="PS50096">
    <property type="entry name" value="IQ"/>
    <property type="match status" value="1"/>
</dbReference>
<evidence type="ECO:0000256" key="5">
    <source>
        <dbReference type="ARBA" id="ARBA00023054"/>
    </source>
</evidence>
<gene>
    <name evidence="8" type="ORF">FBUS_09343</name>
</gene>
<feature type="compositionally biased region" description="Low complexity" evidence="6">
    <location>
        <begin position="370"/>
        <end position="381"/>
    </location>
</feature>
<dbReference type="PROSITE" id="PS50190">
    <property type="entry name" value="SEC7"/>
    <property type="match status" value="1"/>
</dbReference>
<feature type="compositionally biased region" description="Low complexity" evidence="6">
    <location>
        <begin position="563"/>
        <end position="575"/>
    </location>
</feature>
<name>A0A8E0RY06_9TREM</name>
<dbReference type="GO" id="GO:0005085">
    <property type="term" value="F:guanyl-nucleotide exchange factor activity"/>
    <property type="evidence" value="ECO:0007669"/>
    <property type="project" value="InterPro"/>
</dbReference>
<evidence type="ECO:0000256" key="3">
    <source>
        <dbReference type="ARBA" id="ARBA00022490"/>
    </source>
</evidence>
<dbReference type="InterPro" id="IPR023394">
    <property type="entry name" value="Sec7_C_sf"/>
</dbReference>
<dbReference type="SUPFAM" id="SSF48425">
    <property type="entry name" value="Sec7 domain"/>
    <property type="match status" value="1"/>
</dbReference>
<dbReference type="InterPro" id="IPR011993">
    <property type="entry name" value="PH-like_dom_sf"/>
</dbReference>
<evidence type="ECO:0000313" key="8">
    <source>
        <dbReference type="EMBL" id="KAA0194274.1"/>
    </source>
</evidence>
<keyword evidence="4" id="KW-0597">Phosphoprotein</keyword>
<dbReference type="Gene3D" id="1.10.1000.11">
    <property type="entry name" value="Arf Nucleotide-binding Site Opener,domain 2"/>
    <property type="match status" value="1"/>
</dbReference>
<comment type="subcellular location">
    <subcellularLocation>
        <location evidence="1">Cytoplasm</location>
    </subcellularLocation>
</comment>
<dbReference type="AlphaFoldDB" id="A0A8E0RY06"/>
<keyword evidence="9" id="KW-1185">Reference proteome</keyword>
<reference evidence="8" key="1">
    <citation type="submission" date="2019-05" db="EMBL/GenBank/DDBJ databases">
        <title>Annotation for the trematode Fasciolopsis buski.</title>
        <authorList>
            <person name="Choi Y.-J."/>
        </authorList>
    </citation>
    <scope>NUCLEOTIDE SEQUENCE</scope>
    <source>
        <strain evidence="8">HT</strain>
        <tissue evidence="8">Whole worm</tissue>
    </source>
</reference>
<sequence>MELSLTNGGPLVFKCTCSHLCTNGTQPPPSLRQRPSPRSVKAGKHVSPTHISLSATCSAGLLSKASCLTDPNEYFPPPTMSCLNSGCLVTRDFGTDHDVLGSPRPLRSDLANVSYELSEDLRAKEIELTERCYGGRLRAQRAARIIQNCYRDYRLRTEYAKLRLEKCSSRKLDPVSRTQPNMNNPCNTISSTTFQTTVALSAGLAQPNESHLSSSPCRRPVLHSSGSLEDLVLEQAYVDWALKAATAQAGCAVSESNGLTLNERILDDNHDAKPSFSSSSLVETTSLQPDKMNAPVNASSFAIAPDGDDMVFPNNHVSPNDVHCVLSQNTCHTSNTFPTAPCSCCMTRIAPSALSCELQRRRPSPVRKLSSPASPQAASFSGVDSPANHPSVAHIQHCDSNLIQMGIVGTRTPCVTDSTVAGIQCTCESFSERAPTATTSKQVRPVPHSQNTIPLQHLRCCHCSNSLPKSGMIACCYTQPQKIKVSNSQTVTSVSSGRHVLVPTTPITTNTVGGLILDQNKLPRQSLPNNQLRISSGQMLVAVSASTGQLARTHPMYTPQSLPHASHPSHNQHNPNHTHHHHHHHHPHHLPSQTLGHARNASLPHNQLIHLNTDGKSPPACLLIPAQCNLHGGRTTVASLTDGPPTHVHTAAQTHNSSFSPSVTQFQQLVIAKHQVRQQEKRRKRIYRIGLNIFNKSPLKGIEFLIKYGFLDCTPETIARFLLTRKGLSRVAIGDYLGNTKDELAMTTTRQLMRELDFREQEVDEALRSLLSCFRTPGESQKIVHLLTEFQAAYVEQNSARVKAQFRNTDSVMVLAYAIVMLHTDMYSPNVRPQSKMTRDEFVRNLRGVDAGEDLDRNLLLAIYDRIQQREMSVAPDHTDQVRKIQQHLTGPLRPLNLAIPQRRLVCYCRLYEVPDKSKRERPGAHQREVFLFNDLLLITKAVQKKRRDAAVAYQVRISISLLGIRLAAFETAHHPHGLELLLPIGESNVSLNSKESGLNPASPLTADGRARILVTLNTKTLSDRARFMEDLQECIVEVAEMDRIRIEEEVMKQMQQKRRLSKQLSNATVGNYLTNNYICNSANSCCKGSNDFTKNDNRDNMNRCAFVNAQGQFNVLKVLGDDGTKRQSDWTHSHITASAPTNGKAVRAKTVPREFEAMVRRGAISGIAPTVDSREEPPHETYVLRPGVLDTRGSSVKPCTDSIDENQRLSGDSGLLADLETPTSQCSHTMGSSSSYSPT</sequence>
<dbReference type="InterPro" id="IPR035999">
    <property type="entry name" value="Sec7_dom_sf"/>
</dbReference>
<organism evidence="8 9">
    <name type="scientific">Fasciolopsis buskii</name>
    <dbReference type="NCBI Taxonomy" id="27845"/>
    <lineage>
        <taxon>Eukaryota</taxon>
        <taxon>Metazoa</taxon>
        <taxon>Spiralia</taxon>
        <taxon>Lophotrochozoa</taxon>
        <taxon>Platyhelminthes</taxon>
        <taxon>Trematoda</taxon>
        <taxon>Digenea</taxon>
        <taxon>Plagiorchiida</taxon>
        <taxon>Echinostomata</taxon>
        <taxon>Echinostomatoidea</taxon>
        <taxon>Fasciolidae</taxon>
        <taxon>Fasciolopsis</taxon>
    </lineage>
</organism>
<dbReference type="InterPro" id="IPR033742">
    <property type="entry name" value="IQSEC_PH"/>
</dbReference>
<evidence type="ECO:0000256" key="1">
    <source>
        <dbReference type="ARBA" id="ARBA00004496"/>
    </source>
</evidence>
<dbReference type="PANTHER" id="PTHR10663">
    <property type="entry name" value="GUANYL-NUCLEOTIDE EXCHANGE FACTOR"/>
    <property type="match status" value="1"/>
</dbReference>
<evidence type="ECO:0000313" key="9">
    <source>
        <dbReference type="Proteomes" id="UP000728185"/>
    </source>
</evidence>
<feature type="compositionally biased region" description="Polar residues" evidence="6">
    <location>
        <begin position="1222"/>
        <end position="1240"/>
    </location>
</feature>
<feature type="region of interest" description="Disordered" evidence="6">
    <location>
        <begin position="26"/>
        <end position="47"/>
    </location>
</feature>
<dbReference type="CDD" id="cd00171">
    <property type="entry name" value="Sec7"/>
    <property type="match status" value="1"/>
</dbReference>
<dbReference type="SUPFAM" id="SSF50729">
    <property type="entry name" value="PH domain-like"/>
    <property type="match status" value="1"/>
</dbReference>
<dbReference type="InterPro" id="IPR000904">
    <property type="entry name" value="Sec7_dom"/>
</dbReference>
<dbReference type="Gene3D" id="2.30.29.30">
    <property type="entry name" value="Pleckstrin-homology domain (PH domain)/Phosphotyrosine-binding domain (PTB)"/>
    <property type="match status" value="1"/>
</dbReference>
<dbReference type="GO" id="GO:0032012">
    <property type="term" value="P:regulation of ARF protein signal transduction"/>
    <property type="evidence" value="ECO:0007669"/>
    <property type="project" value="InterPro"/>
</dbReference>